<feature type="binding site" evidence="11">
    <location>
        <begin position="27"/>
        <end position="34"/>
    </location>
    <ligand>
        <name>ATP</name>
        <dbReference type="ChEBI" id="CHEBI:30616"/>
    </ligand>
</feature>
<dbReference type="GO" id="GO:0005829">
    <property type="term" value="C:cytosol"/>
    <property type="evidence" value="ECO:0007669"/>
    <property type="project" value="TreeGrafter"/>
</dbReference>
<evidence type="ECO:0000256" key="1">
    <source>
        <dbReference type="ARBA" id="ARBA00009922"/>
    </source>
</evidence>
<evidence type="ECO:0000259" key="13">
    <source>
        <dbReference type="PROSITE" id="PS51198"/>
    </source>
</evidence>
<dbReference type="GO" id="GO:0000725">
    <property type="term" value="P:recombinational repair"/>
    <property type="evidence" value="ECO:0007669"/>
    <property type="project" value="TreeGrafter"/>
</dbReference>
<dbReference type="Proteomes" id="UP000309454">
    <property type="component" value="Unassembled WGS sequence"/>
</dbReference>
<keyword evidence="3 11" id="KW-0378">Hydrolase</keyword>
<dbReference type="InterPro" id="IPR027417">
    <property type="entry name" value="P-loop_NTPase"/>
</dbReference>
<dbReference type="SUPFAM" id="SSF52540">
    <property type="entry name" value="P-loop containing nucleoside triphosphate hydrolases"/>
    <property type="match status" value="1"/>
</dbReference>
<evidence type="ECO:0000256" key="7">
    <source>
        <dbReference type="ARBA" id="ARBA00023235"/>
    </source>
</evidence>
<dbReference type="InterPro" id="IPR000212">
    <property type="entry name" value="DNA_helicase_UvrD/REP"/>
</dbReference>
<dbReference type="Pfam" id="PF21196">
    <property type="entry name" value="PcrA_UvrD_tudor"/>
    <property type="match status" value="1"/>
</dbReference>
<comment type="similarity">
    <text evidence="1">Belongs to the helicase family. UvrD subfamily.</text>
</comment>
<name>A0A4T9T6E0_9ACTN</name>
<evidence type="ECO:0000256" key="2">
    <source>
        <dbReference type="ARBA" id="ARBA00022741"/>
    </source>
</evidence>
<dbReference type="EC" id="5.6.2.4" evidence="9"/>
<evidence type="ECO:0000256" key="9">
    <source>
        <dbReference type="ARBA" id="ARBA00034808"/>
    </source>
</evidence>
<dbReference type="EMBL" id="SSTM01000006">
    <property type="protein sequence ID" value="TJW09878.1"/>
    <property type="molecule type" value="Genomic_DNA"/>
</dbReference>
<evidence type="ECO:0000256" key="12">
    <source>
        <dbReference type="SAM" id="MobiDB-lite"/>
    </source>
</evidence>
<evidence type="ECO:0000259" key="14">
    <source>
        <dbReference type="PROSITE" id="PS51217"/>
    </source>
</evidence>
<dbReference type="PROSITE" id="PS51217">
    <property type="entry name" value="UVRD_HELICASE_CTER"/>
    <property type="match status" value="1"/>
</dbReference>
<proteinExistence type="inferred from homology"/>
<feature type="region of interest" description="Disordered" evidence="12">
    <location>
        <begin position="694"/>
        <end position="777"/>
    </location>
</feature>
<comment type="catalytic activity">
    <reaction evidence="10">
        <text>ATP + H2O = ADP + phosphate + H(+)</text>
        <dbReference type="Rhea" id="RHEA:13065"/>
        <dbReference type="ChEBI" id="CHEBI:15377"/>
        <dbReference type="ChEBI" id="CHEBI:15378"/>
        <dbReference type="ChEBI" id="CHEBI:30616"/>
        <dbReference type="ChEBI" id="CHEBI:43474"/>
        <dbReference type="ChEBI" id="CHEBI:456216"/>
        <dbReference type="EC" id="5.6.2.4"/>
    </reaction>
</comment>
<feature type="compositionally biased region" description="Gly residues" evidence="12">
    <location>
        <begin position="750"/>
        <end position="761"/>
    </location>
</feature>
<dbReference type="GO" id="GO:0005524">
    <property type="term" value="F:ATP binding"/>
    <property type="evidence" value="ECO:0007669"/>
    <property type="project" value="UniProtKB-UniRule"/>
</dbReference>
<dbReference type="GO" id="GO:0016887">
    <property type="term" value="F:ATP hydrolysis activity"/>
    <property type="evidence" value="ECO:0007669"/>
    <property type="project" value="RHEA"/>
</dbReference>
<sequence length="850" mass="92948">MPIDIDSLNEPQRQAVLTTQGPLLVLAGAGSGKTRVLTYRIAHLLEDEGVWPWQILAITFTNKAAAEMRERLGRLVGQRARGMWVSTFHSMCVRILRQDADRLGFTNSFTIYDTDDMKRLYKEVMAELDINPKVFPLNNIMNRISDGKNKLLVPGEFAKAATDPVGKVAARVYTRLQERLRAANAFDFDDLLLYAYLLLKHHEDVREAYQQRFRYIMVDEYQDTNHAQYAITMMLVGPEKNIMVVGDDDQSIYSWRGADITNILNFEQDFPNANVVKLEQNYRSVGNILAAANAVIANNSKRKEKRLFTTAGDGEKIQVYLATDERDEGRWIAGEIEKRHGRGQSYDDMALFYRTNAQSRMLEDMLLRAGVPYRIVGGTRFFDRAEIRDVMAYLTLAVNPADDLAAKRVINVPKRGIGKTTVERIEGLQRAFGITFLEACEQAVTEDDLRSATRNALAAFVSLVKEAGTWSGDLRQVISTIVDRAGLVEALLAEGTDEAKSRVENIQEFMGVVQEFQETHEDDDALYAAPAVGEGAQVAAVSGEAVAAEAAAGAAAGEGLFAGVADLAADDQPVRVLRGNSLADFIEWVRLRTDLDTMTDDGHAVTLMTVHAAKGLEFDCVWVAGMEESLFPHVNSMRDPVAVEEERRLAYVAITRARKCLYLTCAQQRQIFGQTSANPTSRFLQEIPAELRQTSGLGSSGFSGTGWEKRGSRRGIAGSGTEAGEGRVFGRSSASGSAGRGDRDRAGRSGYSGRGSFGSGTGRSFNEMTRGGSDGGRAFGASGLGGLSSAASRKKSGAGATFAVGDTVDHKTFGRGRVVKVDGDTLHIKFAKSGQTKKLLKDYAPIVKVG</sequence>
<dbReference type="Gene3D" id="1.10.486.10">
    <property type="entry name" value="PCRA, domain 4"/>
    <property type="match status" value="1"/>
</dbReference>
<dbReference type="GO" id="GO:0033202">
    <property type="term" value="C:DNA helicase complex"/>
    <property type="evidence" value="ECO:0007669"/>
    <property type="project" value="TreeGrafter"/>
</dbReference>
<evidence type="ECO:0000256" key="5">
    <source>
        <dbReference type="ARBA" id="ARBA00022840"/>
    </source>
</evidence>
<dbReference type="Pfam" id="PF00580">
    <property type="entry name" value="UvrD-helicase"/>
    <property type="match status" value="1"/>
</dbReference>
<dbReference type="InterPro" id="IPR014016">
    <property type="entry name" value="UvrD-like_ATP-bd"/>
</dbReference>
<evidence type="ECO:0000256" key="8">
    <source>
        <dbReference type="ARBA" id="ARBA00034617"/>
    </source>
</evidence>
<dbReference type="PANTHER" id="PTHR11070:SF2">
    <property type="entry name" value="ATP-DEPENDENT DNA HELICASE SRS2"/>
    <property type="match status" value="1"/>
</dbReference>
<gene>
    <name evidence="15" type="ORF">E5982_08520</name>
</gene>
<organism evidence="15 16">
    <name type="scientific">Parvibacter caecicola</name>
    <dbReference type="NCBI Taxonomy" id="747645"/>
    <lineage>
        <taxon>Bacteria</taxon>
        <taxon>Bacillati</taxon>
        <taxon>Actinomycetota</taxon>
        <taxon>Coriobacteriia</taxon>
        <taxon>Coriobacteriales</taxon>
        <taxon>Coriobacteriaceae</taxon>
        <taxon>Parvibacter</taxon>
    </lineage>
</organism>
<dbReference type="CDD" id="cd17932">
    <property type="entry name" value="DEXQc_UvrD"/>
    <property type="match status" value="1"/>
</dbReference>
<evidence type="ECO:0000256" key="11">
    <source>
        <dbReference type="PROSITE-ProRule" id="PRU00560"/>
    </source>
</evidence>
<dbReference type="OrthoDB" id="9806690at2"/>
<feature type="domain" description="UvrD-like helicase C-terminal" evidence="14">
    <location>
        <begin position="286"/>
        <end position="615"/>
    </location>
</feature>
<dbReference type="RefSeq" id="WP_136846107.1">
    <property type="nucleotide sequence ID" value="NZ_CANSOV010000004.1"/>
</dbReference>
<keyword evidence="5 11" id="KW-0067">ATP-binding</keyword>
<dbReference type="GO" id="GO:0043138">
    <property type="term" value="F:3'-5' DNA helicase activity"/>
    <property type="evidence" value="ECO:0007669"/>
    <property type="project" value="UniProtKB-EC"/>
</dbReference>
<evidence type="ECO:0000256" key="3">
    <source>
        <dbReference type="ARBA" id="ARBA00022801"/>
    </source>
</evidence>
<evidence type="ECO:0000256" key="4">
    <source>
        <dbReference type="ARBA" id="ARBA00022806"/>
    </source>
</evidence>
<dbReference type="GO" id="GO:0003677">
    <property type="term" value="F:DNA binding"/>
    <property type="evidence" value="ECO:0007669"/>
    <property type="project" value="UniProtKB-KW"/>
</dbReference>
<dbReference type="Gene3D" id="1.10.10.160">
    <property type="match status" value="1"/>
</dbReference>
<reference evidence="15 16" key="1">
    <citation type="submission" date="2019-04" db="EMBL/GenBank/DDBJ databases">
        <title>Microbes associate with the intestines of laboratory mice.</title>
        <authorList>
            <person name="Navarre W."/>
            <person name="Wong E."/>
            <person name="Huang K.C."/>
            <person name="Tropini C."/>
            <person name="Ng K."/>
            <person name="Yu B."/>
        </authorList>
    </citation>
    <scope>NUCLEOTIDE SEQUENCE [LARGE SCALE GENOMIC DNA]</scope>
    <source>
        <strain evidence="15 16">NM48_B13</strain>
    </source>
</reference>
<dbReference type="AlphaFoldDB" id="A0A4T9T6E0"/>
<keyword evidence="2 11" id="KW-0547">Nucleotide-binding</keyword>
<dbReference type="PANTHER" id="PTHR11070">
    <property type="entry name" value="UVRD / RECB / PCRA DNA HELICASE FAMILY MEMBER"/>
    <property type="match status" value="1"/>
</dbReference>
<evidence type="ECO:0000313" key="16">
    <source>
        <dbReference type="Proteomes" id="UP000309454"/>
    </source>
</evidence>
<keyword evidence="7" id="KW-0413">Isomerase</keyword>
<dbReference type="InterPro" id="IPR014017">
    <property type="entry name" value="DNA_helicase_UvrD-like_C"/>
</dbReference>
<feature type="domain" description="UvrD-like helicase ATP-binding" evidence="13">
    <location>
        <begin position="6"/>
        <end position="285"/>
    </location>
</feature>
<dbReference type="Gene3D" id="3.40.50.300">
    <property type="entry name" value="P-loop containing nucleotide triphosphate hydrolases"/>
    <property type="match status" value="3"/>
</dbReference>
<evidence type="ECO:0000256" key="6">
    <source>
        <dbReference type="ARBA" id="ARBA00023125"/>
    </source>
</evidence>
<comment type="caution">
    <text evidence="15">The sequence shown here is derived from an EMBL/GenBank/DDBJ whole genome shotgun (WGS) entry which is preliminary data.</text>
</comment>
<protein>
    <recommendedName>
        <fullName evidence="9">DNA 3'-5' helicase</fullName>
        <ecNumber evidence="9">5.6.2.4</ecNumber>
    </recommendedName>
</protein>
<dbReference type="Pfam" id="PF13361">
    <property type="entry name" value="UvrD_C"/>
    <property type="match status" value="1"/>
</dbReference>
<keyword evidence="16" id="KW-1185">Reference proteome</keyword>
<dbReference type="CDD" id="cd18807">
    <property type="entry name" value="SF1_C_UvrD"/>
    <property type="match status" value="1"/>
</dbReference>
<comment type="catalytic activity">
    <reaction evidence="8">
        <text>Couples ATP hydrolysis with the unwinding of duplex DNA by translocating in the 3'-5' direction.</text>
        <dbReference type="EC" id="5.6.2.4"/>
    </reaction>
</comment>
<accession>A0A4T9T6E0</accession>
<keyword evidence="6" id="KW-0238">DNA-binding</keyword>
<dbReference type="InterPro" id="IPR013986">
    <property type="entry name" value="DExx_box_DNA_helicase_dom_sf"/>
</dbReference>
<keyword evidence="4 11" id="KW-0347">Helicase</keyword>
<dbReference type="PROSITE" id="PS51198">
    <property type="entry name" value="UVRD_HELICASE_ATP_BIND"/>
    <property type="match status" value="1"/>
</dbReference>
<evidence type="ECO:0000256" key="10">
    <source>
        <dbReference type="ARBA" id="ARBA00048988"/>
    </source>
</evidence>
<evidence type="ECO:0000313" key="15">
    <source>
        <dbReference type="EMBL" id="TJW09878.1"/>
    </source>
</evidence>